<feature type="binding site" evidence="9">
    <location>
        <begin position="66"/>
        <end position="70"/>
    </location>
    <ligand>
        <name>GTP</name>
        <dbReference type="ChEBI" id="CHEBI:37565"/>
    </ligand>
</feature>
<keyword evidence="2 9" id="KW-0686">Riboflavin biosynthesis</keyword>
<keyword evidence="12" id="KW-1185">Reference proteome</keyword>
<reference evidence="11 12" key="1">
    <citation type="submission" date="2016-10" db="EMBL/GenBank/DDBJ databases">
        <authorList>
            <person name="de Groot N.N."/>
        </authorList>
    </citation>
    <scope>NUCLEOTIDE SEQUENCE [LARGE SCALE GENOMIC DNA]</scope>
    <source>
        <strain evidence="11 12">DSM 21001</strain>
    </source>
</reference>
<dbReference type="GO" id="GO:0005829">
    <property type="term" value="C:cytosol"/>
    <property type="evidence" value="ECO:0007669"/>
    <property type="project" value="TreeGrafter"/>
</dbReference>
<feature type="binding site" evidence="9">
    <location>
        <position position="87"/>
    </location>
    <ligand>
        <name>GTP</name>
        <dbReference type="ChEBI" id="CHEBI:37565"/>
    </ligand>
</feature>
<proteinExistence type="inferred from homology"/>
<evidence type="ECO:0000256" key="6">
    <source>
        <dbReference type="ARBA" id="ARBA00022833"/>
    </source>
</evidence>
<dbReference type="CDD" id="cd00641">
    <property type="entry name" value="GTP_cyclohydro2"/>
    <property type="match status" value="1"/>
</dbReference>
<comment type="similarity">
    <text evidence="9">Belongs to the GTP cyclohydrolase II family.</text>
</comment>
<name>A0A1I6MS46_9BACT</name>
<evidence type="ECO:0000256" key="5">
    <source>
        <dbReference type="ARBA" id="ARBA00022801"/>
    </source>
</evidence>
<accession>A0A1I6MS46</accession>
<dbReference type="InterPro" id="IPR036144">
    <property type="entry name" value="RibA-like_sf"/>
</dbReference>
<evidence type="ECO:0000256" key="9">
    <source>
        <dbReference type="HAMAP-Rule" id="MF_00179"/>
    </source>
</evidence>
<keyword evidence="5 9" id="KW-0378">Hydrolase</keyword>
<dbReference type="HAMAP" id="MF_00179">
    <property type="entry name" value="RibA"/>
    <property type="match status" value="1"/>
</dbReference>
<dbReference type="GO" id="GO:0008686">
    <property type="term" value="F:3,4-dihydroxy-2-butanone-4-phosphate synthase activity"/>
    <property type="evidence" value="ECO:0007669"/>
    <property type="project" value="TreeGrafter"/>
</dbReference>
<dbReference type="InterPro" id="IPR032677">
    <property type="entry name" value="GTP_cyclohydro_II"/>
</dbReference>
<dbReference type="GO" id="GO:0008270">
    <property type="term" value="F:zinc ion binding"/>
    <property type="evidence" value="ECO:0007669"/>
    <property type="project" value="UniProtKB-UniRule"/>
</dbReference>
<dbReference type="STRING" id="474950.SAMN05421771_3485"/>
<dbReference type="GO" id="GO:0005525">
    <property type="term" value="F:GTP binding"/>
    <property type="evidence" value="ECO:0007669"/>
    <property type="project" value="UniProtKB-KW"/>
</dbReference>
<feature type="binding site" evidence="9">
    <location>
        <position position="71"/>
    </location>
    <ligand>
        <name>Zn(2+)</name>
        <dbReference type="ChEBI" id="CHEBI:29105"/>
        <note>catalytic</note>
    </ligand>
</feature>
<evidence type="ECO:0000259" key="10">
    <source>
        <dbReference type="Pfam" id="PF00925"/>
    </source>
</evidence>
<evidence type="ECO:0000313" key="11">
    <source>
        <dbReference type="EMBL" id="SFS18509.1"/>
    </source>
</evidence>
<feature type="active site" description="Proton acceptor" evidence="9">
    <location>
        <position position="143"/>
    </location>
</feature>
<organism evidence="11 12">
    <name type="scientific">Granulicella pectinivorans</name>
    <dbReference type="NCBI Taxonomy" id="474950"/>
    <lineage>
        <taxon>Bacteria</taxon>
        <taxon>Pseudomonadati</taxon>
        <taxon>Acidobacteriota</taxon>
        <taxon>Terriglobia</taxon>
        <taxon>Terriglobales</taxon>
        <taxon>Acidobacteriaceae</taxon>
        <taxon>Granulicella</taxon>
    </lineage>
</organism>
<feature type="binding site" evidence="9">
    <location>
        <position position="131"/>
    </location>
    <ligand>
        <name>GTP</name>
        <dbReference type="ChEBI" id="CHEBI:37565"/>
    </ligand>
</feature>
<dbReference type="UniPathway" id="UPA00275">
    <property type="reaction ID" value="UER00400"/>
</dbReference>
<evidence type="ECO:0000256" key="1">
    <source>
        <dbReference type="ARBA" id="ARBA00004853"/>
    </source>
</evidence>
<dbReference type="EC" id="3.5.4.25" evidence="9"/>
<dbReference type="InterPro" id="IPR000926">
    <property type="entry name" value="RibA"/>
</dbReference>
<dbReference type="GO" id="GO:0003935">
    <property type="term" value="F:GTP cyclohydrolase II activity"/>
    <property type="evidence" value="ECO:0007669"/>
    <property type="project" value="UniProtKB-UniRule"/>
</dbReference>
<dbReference type="RefSeq" id="WP_089841059.1">
    <property type="nucleotide sequence ID" value="NZ_FOZL01000001.1"/>
</dbReference>
<keyword evidence="3 9" id="KW-0479">Metal-binding</keyword>
<dbReference type="SUPFAM" id="SSF142695">
    <property type="entry name" value="RibA-like"/>
    <property type="match status" value="1"/>
</dbReference>
<feature type="active site" description="Nucleophile" evidence="9">
    <location>
        <position position="145"/>
    </location>
</feature>
<feature type="domain" description="GTP cyclohydrolase II" evidence="10">
    <location>
        <begin position="9"/>
        <end position="186"/>
    </location>
</feature>
<evidence type="ECO:0000256" key="7">
    <source>
        <dbReference type="ARBA" id="ARBA00023134"/>
    </source>
</evidence>
<evidence type="ECO:0000256" key="2">
    <source>
        <dbReference type="ARBA" id="ARBA00022619"/>
    </source>
</evidence>
<dbReference type="Gene3D" id="3.40.50.10990">
    <property type="entry name" value="GTP cyclohydrolase II"/>
    <property type="match status" value="1"/>
</dbReference>
<evidence type="ECO:0000256" key="3">
    <source>
        <dbReference type="ARBA" id="ARBA00022723"/>
    </source>
</evidence>
<dbReference type="PANTHER" id="PTHR21327">
    <property type="entry name" value="GTP CYCLOHYDROLASE II-RELATED"/>
    <property type="match status" value="1"/>
</dbReference>
<dbReference type="GO" id="GO:0009231">
    <property type="term" value="P:riboflavin biosynthetic process"/>
    <property type="evidence" value="ECO:0007669"/>
    <property type="project" value="UniProtKB-UniRule"/>
</dbReference>
<sequence>MSFETITKIADADFPTAWGHFRIQGYEGVIANPLPCNDAIPAPAVRIESAVALVMGDIHAAPPIIRIHSQCLTGDVFHSLRCDCQQQLHQALDRISSEGTGILLYEQQEGRGIGLMAKLRAYELQDHGRNTIEANLELGYAADCRHFELPAEILKSMGLTAVRLITNNPEKVEALELAGIRVVERLSATVPPAPTNADYLRTKQEQMGHLVS</sequence>
<keyword evidence="6 9" id="KW-0862">Zinc</keyword>
<dbReference type="PANTHER" id="PTHR21327:SF18">
    <property type="entry name" value="3,4-DIHYDROXY-2-BUTANONE 4-PHOSPHATE SYNTHASE"/>
    <property type="match status" value="1"/>
</dbReference>
<comment type="catalytic activity">
    <reaction evidence="8 9">
        <text>GTP + 4 H2O = 2,5-diamino-6-hydroxy-4-(5-phosphoribosylamino)-pyrimidine + formate + 2 phosphate + 3 H(+)</text>
        <dbReference type="Rhea" id="RHEA:23704"/>
        <dbReference type="ChEBI" id="CHEBI:15377"/>
        <dbReference type="ChEBI" id="CHEBI:15378"/>
        <dbReference type="ChEBI" id="CHEBI:15740"/>
        <dbReference type="ChEBI" id="CHEBI:37565"/>
        <dbReference type="ChEBI" id="CHEBI:43474"/>
        <dbReference type="ChEBI" id="CHEBI:58614"/>
        <dbReference type="EC" id="3.5.4.25"/>
    </reaction>
</comment>
<feature type="binding site" evidence="9">
    <location>
        <begin position="109"/>
        <end position="111"/>
    </location>
    <ligand>
        <name>GTP</name>
        <dbReference type="ChEBI" id="CHEBI:37565"/>
    </ligand>
</feature>
<comment type="cofactor">
    <cofactor evidence="9">
        <name>Zn(2+)</name>
        <dbReference type="ChEBI" id="CHEBI:29105"/>
    </cofactor>
    <text evidence="9">Binds 1 zinc ion per subunit.</text>
</comment>
<keyword evidence="7 9" id="KW-0342">GTP-binding</keyword>
<gene>
    <name evidence="9" type="primary">ribA</name>
    <name evidence="11" type="ORF">SAMN05421771_3485</name>
</gene>
<comment type="function">
    <text evidence="9">Catalyzes the conversion of GTP to 2,5-diamino-6-ribosylamino-4(3H)-pyrimidinone 5'-phosphate (DARP), formate and pyrophosphate.</text>
</comment>
<evidence type="ECO:0000313" key="12">
    <source>
        <dbReference type="Proteomes" id="UP000199024"/>
    </source>
</evidence>
<protein>
    <recommendedName>
        <fullName evidence="9">GTP cyclohydrolase-2</fullName>
        <ecNumber evidence="9">3.5.4.25</ecNumber>
    </recommendedName>
    <alternativeName>
        <fullName evidence="9">GTP cyclohydrolase II</fullName>
    </alternativeName>
</protein>
<feature type="binding site" evidence="9">
    <location>
        <position position="82"/>
    </location>
    <ligand>
        <name>Zn(2+)</name>
        <dbReference type="ChEBI" id="CHEBI:29105"/>
        <note>catalytic</note>
    </ligand>
</feature>
<evidence type="ECO:0000256" key="4">
    <source>
        <dbReference type="ARBA" id="ARBA00022741"/>
    </source>
</evidence>
<dbReference type="EMBL" id="FOZL01000001">
    <property type="protein sequence ID" value="SFS18509.1"/>
    <property type="molecule type" value="Genomic_DNA"/>
</dbReference>
<keyword evidence="4 9" id="KW-0547">Nucleotide-binding</keyword>
<feature type="binding site" evidence="9">
    <location>
        <position position="84"/>
    </location>
    <ligand>
        <name>Zn(2+)</name>
        <dbReference type="ChEBI" id="CHEBI:29105"/>
        <note>catalytic</note>
    </ligand>
</feature>
<feature type="binding site" evidence="9">
    <location>
        <position position="171"/>
    </location>
    <ligand>
        <name>GTP</name>
        <dbReference type="ChEBI" id="CHEBI:37565"/>
    </ligand>
</feature>
<dbReference type="AlphaFoldDB" id="A0A1I6MS46"/>
<feature type="binding site" evidence="9">
    <location>
        <position position="166"/>
    </location>
    <ligand>
        <name>GTP</name>
        <dbReference type="ChEBI" id="CHEBI:37565"/>
    </ligand>
</feature>
<dbReference type="NCBIfam" id="TIGR00505">
    <property type="entry name" value="ribA"/>
    <property type="match status" value="1"/>
</dbReference>
<dbReference type="FunFam" id="3.40.50.10990:FF:000002">
    <property type="entry name" value="GTP cyclohydrolase-2"/>
    <property type="match status" value="1"/>
</dbReference>
<dbReference type="Pfam" id="PF00925">
    <property type="entry name" value="GTP_cyclohydro2"/>
    <property type="match status" value="1"/>
</dbReference>
<dbReference type="Proteomes" id="UP000199024">
    <property type="component" value="Unassembled WGS sequence"/>
</dbReference>
<evidence type="ECO:0000256" key="8">
    <source>
        <dbReference type="ARBA" id="ARBA00049295"/>
    </source>
</evidence>
<comment type="pathway">
    <text evidence="1 9">Cofactor biosynthesis; riboflavin biosynthesis; 5-amino-6-(D-ribitylamino)uracil from GTP: step 1/4.</text>
</comment>
<dbReference type="OrthoDB" id="9793111at2"/>
<dbReference type="NCBIfam" id="NF001591">
    <property type="entry name" value="PRK00393.1"/>
    <property type="match status" value="1"/>
</dbReference>